<dbReference type="EMBL" id="VIEB01006384">
    <property type="protein sequence ID" value="TQD68959.1"/>
    <property type="molecule type" value="Genomic_DNA"/>
</dbReference>
<evidence type="ECO:0008006" key="12">
    <source>
        <dbReference type="Google" id="ProtNLM"/>
    </source>
</evidence>
<keyword evidence="11" id="KW-1185">Reference proteome</keyword>
<dbReference type="GO" id="GO:0035673">
    <property type="term" value="F:oligopeptide transmembrane transporter activity"/>
    <property type="evidence" value="ECO:0007669"/>
    <property type="project" value="InterPro"/>
</dbReference>
<comment type="similarity">
    <text evidence="2">Belongs to the oligopeptide OPT transporter (TC 2.A.67.1) family.</text>
</comment>
<evidence type="ECO:0000256" key="6">
    <source>
        <dbReference type="ARBA" id="ARBA00022927"/>
    </source>
</evidence>
<protein>
    <recommendedName>
        <fullName evidence="12">Oligopeptide transporter OPT family protein</fullName>
    </recommendedName>
</protein>
<proteinExistence type="inferred from homology"/>
<evidence type="ECO:0000256" key="3">
    <source>
        <dbReference type="ARBA" id="ARBA00022448"/>
    </source>
</evidence>
<comment type="subcellular location">
    <subcellularLocation>
        <location evidence="1">Membrane</location>
        <topology evidence="1">Multi-pass membrane protein</topology>
    </subcellularLocation>
</comment>
<dbReference type="STRING" id="106549.A0A540K3Z8"/>
<evidence type="ECO:0000256" key="5">
    <source>
        <dbReference type="ARBA" id="ARBA00022856"/>
    </source>
</evidence>
<feature type="transmembrane region" description="Helical" evidence="9">
    <location>
        <begin position="35"/>
        <end position="54"/>
    </location>
</feature>
<keyword evidence="8 9" id="KW-0472">Membrane</keyword>
<evidence type="ECO:0000256" key="2">
    <source>
        <dbReference type="ARBA" id="ARBA00005484"/>
    </source>
</evidence>
<sequence length="207" mass="23263">MNHDCSMWFVCMLCIYRALHEKEERPKGGLTRNQFFLIAFTCSFAYYVLPGYLFPMLTSLSWICWIFPTSILAHQLGSGLHGLGIGAIGLDWSSISSYLGSPLASPWFATANIAAGFFLVMYVITPVTYWLNVYNAKTFPIFSDDLFTSTGQSYNISAIIDSNFRLDINAYEGEGPLYMSTFFAIYYGINFACLTATIVHVLLFNGR</sequence>
<name>A0A540K3Z8_MALBA</name>
<accession>A0A540K3Z8</accession>
<organism evidence="10 11">
    <name type="scientific">Malus baccata</name>
    <name type="common">Siberian crab apple</name>
    <name type="synonym">Pyrus baccata</name>
    <dbReference type="NCBI Taxonomy" id="106549"/>
    <lineage>
        <taxon>Eukaryota</taxon>
        <taxon>Viridiplantae</taxon>
        <taxon>Streptophyta</taxon>
        <taxon>Embryophyta</taxon>
        <taxon>Tracheophyta</taxon>
        <taxon>Spermatophyta</taxon>
        <taxon>Magnoliopsida</taxon>
        <taxon>eudicotyledons</taxon>
        <taxon>Gunneridae</taxon>
        <taxon>Pentapetalae</taxon>
        <taxon>rosids</taxon>
        <taxon>fabids</taxon>
        <taxon>Rosales</taxon>
        <taxon>Rosaceae</taxon>
        <taxon>Amygdaloideae</taxon>
        <taxon>Maleae</taxon>
        <taxon>Malus</taxon>
    </lineage>
</organism>
<evidence type="ECO:0000256" key="7">
    <source>
        <dbReference type="ARBA" id="ARBA00022989"/>
    </source>
</evidence>
<dbReference type="Pfam" id="PF03169">
    <property type="entry name" value="OPT"/>
    <property type="match status" value="1"/>
</dbReference>
<feature type="transmembrane region" description="Helical" evidence="9">
    <location>
        <begin position="184"/>
        <end position="204"/>
    </location>
</feature>
<keyword evidence="5" id="KW-0571">Peptide transport</keyword>
<keyword evidence="6" id="KW-0653">Protein transport</keyword>
<keyword evidence="4 9" id="KW-0812">Transmembrane</keyword>
<evidence type="ECO:0000256" key="1">
    <source>
        <dbReference type="ARBA" id="ARBA00004141"/>
    </source>
</evidence>
<evidence type="ECO:0000256" key="9">
    <source>
        <dbReference type="SAM" id="Phobius"/>
    </source>
</evidence>
<dbReference type="GO" id="GO:0015031">
    <property type="term" value="P:protein transport"/>
    <property type="evidence" value="ECO:0007669"/>
    <property type="project" value="UniProtKB-KW"/>
</dbReference>
<evidence type="ECO:0000256" key="8">
    <source>
        <dbReference type="ARBA" id="ARBA00023136"/>
    </source>
</evidence>
<gene>
    <name evidence="10" type="ORF">C1H46_045508</name>
</gene>
<evidence type="ECO:0000313" key="11">
    <source>
        <dbReference type="Proteomes" id="UP000315295"/>
    </source>
</evidence>
<dbReference type="InterPro" id="IPR004648">
    <property type="entry name" value="Oligpept_transpt"/>
</dbReference>
<feature type="transmembrane region" description="Helical" evidence="9">
    <location>
        <begin position="104"/>
        <end position="124"/>
    </location>
</feature>
<dbReference type="InterPro" id="IPR004813">
    <property type="entry name" value="OPT"/>
</dbReference>
<dbReference type="PANTHER" id="PTHR22601">
    <property type="entry name" value="ISP4 LIKE PROTEIN"/>
    <property type="match status" value="1"/>
</dbReference>
<comment type="caution">
    <text evidence="10">The sequence shown here is derived from an EMBL/GenBank/DDBJ whole genome shotgun (WGS) entry which is preliminary data.</text>
</comment>
<dbReference type="GO" id="GO:0016020">
    <property type="term" value="C:membrane"/>
    <property type="evidence" value="ECO:0007669"/>
    <property type="project" value="UniProtKB-SubCell"/>
</dbReference>
<evidence type="ECO:0000313" key="10">
    <source>
        <dbReference type="EMBL" id="TQD68959.1"/>
    </source>
</evidence>
<evidence type="ECO:0000256" key="4">
    <source>
        <dbReference type="ARBA" id="ARBA00022692"/>
    </source>
</evidence>
<dbReference type="AlphaFoldDB" id="A0A540K3Z8"/>
<dbReference type="Proteomes" id="UP000315295">
    <property type="component" value="Unassembled WGS sequence"/>
</dbReference>
<keyword evidence="7 9" id="KW-1133">Transmembrane helix</keyword>
<reference evidence="10 11" key="1">
    <citation type="journal article" date="2019" name="G3 (Bethesda)">
        <title>Sequencing of a Wild Apple (Malus baccata) Genome Unravels the Differences Between Cultivated and Wild Apple Species Regarding Disease Resistance and Cold Tolerance.</title>
        <authorList>
            <person name="Chen X."/>
        </authorList>
    </citation>
    <scope>NUCLEOTIDE SEQUENCE [LARGE SCALE GENOMIC DNA]</scope>
    <source>
        <strain evidence="11">cv. Shandingzi</strain>
        <tissue evidence="10">Leaves</tissue>
    </source>
</reference>
<keyword evidence="3" id="KW-0813">Transport</keyword>